<evidence type="ECO:0000313" key="1">
    <source>
        <dbReference type="EMBL" id="KAK9416287.1"/>
    </source>
</evidence>
<dbReference type="EMBL" id="JARVKF010000407">
    <property type="protein sequence ID" value="KAK9416287.1"/>
    <property type="molecule type" value="Genomic_DNA"/>
</dbReference>
<reference evidence="1 2" key="1">
    <citation type="journal article" date="2024" name="J. Plant Pathol.">
        <title>Sequence and assembly of the genome of Seiridium unicorne, isolate CBS 538.82, causal agent of cypress canker disease.</title>
        <authorList>
            <person name="Scali E."/>
            <person name="Rocca G.D."/>
            <person name="Danti R."/>
            <person name="Garbelotto M."/>
            <person name="Barberini S."/>
            <person name="Baroncelli R."/>
            <person name="Emiliani G."/>
        </authorList>
    </citation>
    <scope>NUCLEOTIDE SEQUENCE [LARGE SCALE GENOMIC DNA]</scope>
    <source>
        <strain evidence="1 2">BM-138-508</strain>
    </source>
</reference>
<accession>A0ABR2UNS1</accession>
<proteinExistence type="predicted"/>
<sequence length="136" mass="15198">MAKKTRGEHQKAKPISSNLAYSALSLPTTTSALKADLNLGKLRVLLYDQHNMTSKDTSSKWRIKSTTDSLYIRQAVEAAVHINFTRFLEKGRASGNARPCESHALAPVFEAVFGISKTKLEDEKFIARLAKQKLRH</sequence>
<gene>
    <name evidence="1" type="ORF">SUNI508_01704</name>
</gene>
<name>A0ABR2UNS1_9PEZI</name>
<organism evidence="1 2">
    <name type="scientific">Seiridium unicorne</name>
    <dbReference type="NCBI Taxonomy" id="138068"/>
    <lineage>
        <taxon>Eukaryota</taxon>
        <taxon>Fungi</taxon>
        <taxon>Dikarya</taxon>
        <taxon>Ascomycota</taxon>
        <taxon>Pezizomycotina</taxon>
        <taxon>Sordariomycetes</taxon>
        <taxon>Xylariomycetidae</taxon>
        <taxon>Amphisphaeriales</taxon>
        <taxon>Sporocadaceae</taxon>
        <taxon>Seiridium</taxon>
    </lineage>
</organism>
<keyword evidence="2" id="KW-1185">Reference proteome</keyword>
<evidence type="ECO:0000313" key="2">
    <source>
        <dbReference type="Proteomes" id="UP001408356"/>
    </source>
</evidence>
<evidence type="ECO:0008006" key="3">
    <source>
        <dbReference type="Google" id="ProtNLM"/>
    </source>
</evidence>
<dbReference type="Proteomes" id="UP001408356">
    <property type="component" value="Unassembled WGS sequence"/>
</dbReference>
<protein>
    <recommendedName>
        <fullName evidence="3">LAGLIDADG endonuclease</fullName>
    </recommendedName>
</protein>
<comment type="caution">
    <text evidence="1">The sequence shown here is derived from an EMBL/GenBank/DDBJ whole genome shotgun (WGS) entry which is preliminary data.</text>
</comment>